<evidence type="ECO:0000256" key="2">
    <source>
        <dbReference type="ARBA" id="ARBA00004123"/>
    </source>
</evidence>
<comment type="subcellular location">
    <subcellularLocation>
        <location evidence="2">Nucleus</location>
    </subcellularLocation>
</comment>
<reference evidence="9 10" key="1">
    <citation type="journal article" date="2018" name="Nat. Ecol. Evol.">
        <title>Pezizomycetes genomes reveal the molecular basis of ectomycorrhizal truffle lifestyle.</title>
        <authorList>
            <person name="Murat C."/>
            <person name="Payen T."/>
            <person name="Noel B."/>
            <person name="Kuo A."/>
            <person name="Morin E."/>
            <person name="Chen J."/>
            <person name="Kohler A."/>
            <person name="Krizsan K."/>
            <person name="Balestrini R."/>
            <person name="Da Silva C."/>
            <person name="Montanini B."/>
            <person name="Hainaut M."/>
            <person name="Levati E."/>
            <person name="Barry K.W."/>
            <person name="Belfiori B."/>
            <person name="Cichocki N."/>
            <person name="Clum A."/>
            <person name="Dockter R.B."/>
            <person name="Fauchery L."/>
            <person name="Guy J."/>
            <person name="Iotti M."/>
            <person name="Le Tacon F."/>
            <person name="Lindquist E.A."/>
            <person name="Lipzen A."/>
            <person name="Malagnac F."/>
            <person name="Mello A."/>
            <person name="Molinier V."/>
            <person name="Miyauchi S."/>
            <person name="Poulain J."/>
            <person name="Riccioni C."/>
            <person name="Rubini A."/>
            <person name="Sitrit Y."/>
            <person name="Splivallo R."/>
            <person name="Traeger S."/>
            <person name="Wang M."/>
            <person name="Zifcakova L."/>
            <person name="Wipf D."/>
            <person name="Zambonelli A."/>
            <person name="Paolocci F."/>
            <person name="Nowrousian M."/>
            <person name="Ottonello S."/>
            <person name="Baldrian P."/>
            <person name="Spatafora J.W."/>
            <person name="Henrissat B."/>
            <person name="Nagy L.G."/>
            <person name="Aury J.M."/>
            <person name="Wincker P."/>
            <person name="Grigoriev I.V."/>
            <person name="Bonfante P."/>
            <person name="Martin F.M."/>
        </authorList>
    </citation>
    <scope>NUCLEOTIDE SEQUENCE [LARGE SCALE GENOMIC DNA]</scope>
    <source>
        <strain evidence="9 10">120613-1</strain>
    </source>
</reference>
<evidence type="ECO:0000313" key="10">
    <source>
        <dbReference type="Proteomes" id="UP000276215"/>
    </source>
</evidence>
<feature type="compositionally biased region" description="Basic and acidic residues" evidence="7">
    <location>
        <begin position="76"/>
        <end position="85"/>
    </location>
</feature>
<gene>
    <name evidence="9" type="ORF">L873DRAFT_1839972</name>
</gene>
<evidence type="ECO:0000256" key="4">
    <source>
        <dbReference type="ARBA" id="ARBA00023186"/>
    </source>
</evidence>
<feature type="compositionally biased region" description="Acidic residues" evidence="7">
    <location>
        <begin position="87"/>
        <end position="100"/>
    </location>
</feature>
<dbReference type="STRING" id="1336337.A0A3N4KHX2"/>
<evidence type="ECO:0000256" key="6">
    <source>
        <dbReference type="ARBA" id="ARBA00025877"/>
    </source>
</evidence>
<evidence type="ECO:0000256" key="7">
    <source>
        <dbReference type="SAM" id="MobiDB-lite"/>
    </source>
</evidence>
<keyword evidence="5" id="KW-0539">Nucleus</keyword>
<dbReference type="Pfam" id="PF09649">
    <property type="entry name" value="CHZ"/>
    <property type="match status" value="1"/>
</dbReference>
<feature type="region of interest" description="Disordered" evidence="7">
    <location>
        <begin position="1"/>
        <end position="122"/>
    </location>
</feature>
<comment type="similarity">
    <text evidence="3">Belongs to the CHZ1 family.</text>
</comment>
<dbReference type="GO" id="GO:0005634">
    <property type="term" value="C:nucleus"/>
    <property type="evidence" value="ECO:0007669"/>
    <property type="project" value="UniProtKB-SubCell"/>
</dbReference>
<name>A0A3N4KHX2_9PEZI</name>
<comment type="subunit">
    <text evidence="6">Forms a heterotrimer with H2A.Z-H2B, stabilizing the association of the histone dimer. Also, with a lower affinity, forms a heterotrimer with H2A-H2B.</text>
</comment>
<accession>A0A3N4KHX2</accession>
<feature type="compositionally biased region" description="Acidic residues" evidence="7">
    <location>
        <begin position="26"/>
        <end position="60"/>
    </location>
</feature>
<dbReference type="AlphaFoldDB" id="A0A3N4KHX2"/>
<organism evidence="9 10">
    <name type="scientific">Choiromyces venosus 120613-1</name>
    <dbReference type="NCBI Taxonomy" id="1336337"/>
    <lineage>
        <taxon>Eukaryota</taxon>
        <taxon>Fungi</taxon>
        <taxon>Dikarya</taxon>
        <taxon>Ascomycota</taxon>
        <taxon>Pezizomycotina</taxon>
        <taxon>Pezizomycetes</taxon>
        <taxon>Pezizales</taxon>
        <taxon>Tuberaceae</taxon>
        <taxon>Choiromyces</taxon>
    </lineage>
</organism>
<proteinExistence type="inferred from homology"/>
<dbReference type="InterPro" id="IPR019098">
    <property type="entry name" value="Histone_chaperone_domain_CHZ"/>
</dbReference>
<keyword evidence="4" id="KW-0143">Chaperone</keyword>
<evidence type="ECO:0000256" key="3">
    <source>
        <dbReference type="ARBA" id="ARBA00008057"/>
    </source>
</evidence>
<feature type="domain" description="Histone chaperone" evidence="8">
    <location>
        <begin position="53"/>
        <end position="89"/>
    </location>
</feature>
<sequence>MSDITAPSGPATENPTDKGKGKAIAPEEEVPGEEGSDSSDDEIDQTEAGEDSDVEEDDLSVLDTGNILAGRRTRGKQIDFAKAAEEQPADEEEDDDDEEYAPAPAKENVQRGPGNDEMDTGP</sequence>
<evidence type="ECO:0000313" key="9">
    <source>
        <dbReference type="EMBL" id="RPB05465.1"/>
    </source>
</evidence>
<evidence type="ECO:0000256" key="1">
    <source>
        <dbReference type="ARBA" id="ARBA00002212"/>
    </source>
</evidence>
<evidence type="ECO:0000256" key="5">
    <source>
        <dbReference type="ARBA" id="ARBA00023242"/>
    </source>
</evidence>
<comment type="function">
    <text evidence="1">Forms a chaperone-bound H2A.Z-H2B complex that acts as a source for SWR1 complex-dependent H2A to H2A.Z histone replacement in chromatin.</text>
</comment>
<dbReference type="Proteomes" id="UP000276215">
    <property type="component" value="Unassembled WGS sequence"/>
</dbReference>
<dbReference type="EMBL" id="ML120353">
    <property type="protein sequence ID" value="RPB05465.1"/>
    <property type="molecule type" value="Genomic_DNA"/>
</dbReference>
<evidence type="ECO:0000259" key="8">
    <source>
        <dbReference type="SMART" id="SM01082"/>
    </source>
</evidence>
<protein>
    <recommendedName>
        <fullName evidence="8">Histone chaperone domain-containing protein</fullName>
    </recommendedName>
</protein>
<dbReference type="SMART" id="SM01082">
    <property type="entry name" value="CHZ"/>
    <property type="match status" value="1"/>
</dbReference>
<keyword evidence="10" id="KW-1185">Reference proteome</keyword>